<dbReference type="Gene3D" id="2.60.120.280">
    <property type="entry name" value="Regulatory protein AraC"/>
    <property type="match status" value="1"/>
</dbReference>
<dbReference type="InterPro" id="IPR020449">
    <property type="entry name" value="Tscrpt_reg_AraC-type_HTH"/>
</dbReference>
<dbReference type="RefSeq" id="WP_344981589.1">
    <property type="nucleotide sequence ID" value="NZ_BAABFN010000022.1"/>
</dbReference>
<dbReference type="PROSITE" id="PS00041">
    <property type="entry name" value="HTH_ARAC_FAMILY_1"/>
    <property type="match status" value="1"/>
</dbReference>
<keyword evidence="2" id="KW-0238">DNA-binding</keyword>
<protein>
    <submittedName>
        <fullName evidence="5">AraC family transcriptional regulator</fullName>
    </submittedName>
</protein>
<proteinExistence type="predicted"/>
<sequence length="295" mass="33926">MQNYHKYLHIGDTEEKWGLYVNTAGYTKTNPKQHYPNNSEHPTTHSFNWNKGRILSGYYLVFISRGQGIFESAHTPPVTINEGTCFFLYPGVWHRYRPDVHSGWEEYWVGFDGAYPHELMHKGFFSVKSPFIHVGLHCDLLHLFHNLIETIHASSPGYHQVVAGITLQILGVVNAVSIHKEQDNDPAGRLIAKAQFLLQESLESPVDMQALARDIPMGYSAFRKAFKKITGESPNQYHLNLRLERAKYLLTSTTLTISEIAYQTGFDSLFYFSRLFKKKYEVPPKSYRLQNSVSH</sequence>
<dbReference type="SMART" id="SM00342">
    <property type="entry name" value="HTH_ARAC"/>
    <property type="match status" value="1"/>
</dbReference>
<gene>
    <name evidence="5" type="ORF">GCM10023143_33800</name>
</gene>
<dbReference type="Proteomes" id="UP001501207">
    <property type="component" value="Unassembled WGS sequence"/>
</dbReference>
<dbReference type="InterPro" id="IPR018060">
    <property type="entry name" value="HTH_AraC"/>
</dbReference>
<reference evidence="6" key="1">
    <citation type="journal article" date="2019" name="Int. J. Syst. Evol. Microbiol.">
        <title>The Global Catalogue of Microorganisms (GCM) 10K type strain sequencing project: providing services to taxonomists for standard genome sequencing and annotation.</title>
        <authorList>
            <consortium name="The Broad Institute Genomics Platform"/>
            <consortium name="The Broad Institute Genome Sequencing Center for Infectious Disease"/>
            <person name="Wu L."/>
            <person name="Ma J."/>
        </authorList>
    </citation>
    <scope>NUCLEOTIDE SEQUENCE [LARGE SCALE GENOMIC DNA]</scope>
    <source>
        <strain evidence="6">JCM 17664</strain>
    </source>
</reference>
<dbReference type="PRINTS" id="PR00032">
    <property type="entry name" value="HTHARAC"/>
</dbReference>
<keyword evidence="6" id="KW-1185">Reference proteome</keyword>
<dbReference type="InterPro" id="IPR009057">
    <property type="entry name" value="Homeodomain-like_sf"/>
</dbReference>
<accession>A0ABP8G9C9</accession>
<dbReference type="InterPro" id="IPR018062">
    <property type="entry name" value="HTH_AraC-typ_CS"/>
</dbReference>
<evidence type="ECO:0000256" key="1">
    <source>
        <dbReference type="ARBA" id="ARBA00023015"/>
    </source>
</evidence>
<feature type="domain" description="HTH araC/xylS-type" evidence="4">
    <location>
        <begin position="192"/>
        <end position="290"/>
    </location>
</feature>
<keyword evidence="3" id="KW-0804">Transcription</keyword>
<organism evidence="5 6">
    <name type="scientific">Compostibacter hankyongensis</name>
    <dbReference type="NCBI Taxonomy" id="1007089"/>
    <lineage>
        <taxon>Bacteria</taxon>
        <taxon>Pseudomonadati</taxon>
        <taxon>Bacteroidota</taxon>
        <taxon>Chitinophagia</taxon>
        <taxon>Chitinophagales</taxon>
        <taxon>Chitinophagaceae</taxon>
        <taxon>Compostibacter</taxon>
    </lineage>
</organism>
<dbReference type="PANTHER" id="PTHR43280:SF30">
    <property type="entry name" value="MMSAB OPERON REGULATORY PROTEIN"/>
    <property type="match status" value="1"/>
</dbReference>
<evidence type="ECO:0000256" key="2">
    <source>
        <dbReference type="ARBA" id="ARBA00023125"/>
    </source>
</evidence>
<evidence type="ECO:0000313" key="6">
    <source>
        <dbReference type="Proteomes" id="UP001501207"/>
    </source>
</evidence>
<dbReference type="SUPFAM" id="SSF46689">
    <property type="entry name" value="Homeodomain-like"/>
    <property type="match status" value="2"/>
</dbReference>
<dbReference type="EMBL" id="BAABFN010000022">
    <property type="protein sequence ID" value="GAA4319962.1"/>
    <property type="molecule type" value="Genomic_DNA"/>
</dbReference>
<dbReference type="PANTHER" id="PTHR43280">
    <property type="entry name" value="ARAC-FAMILY TRANSCRIPTIONAL REGULATOR"/>
    <property type="match status" value="1"/>
</dbReference>
<evidence type="ECO:0000256" key="3">
    <source>
        <dbReference type="ARBA" id="ARBA00023163"/>
    </source>
</evidence>
<keyword evidence="1" id="KW-0805">Transcription regulation</keyword>
<comment type="caution">
    <text evidence="5">The sequence shown here is derived from an EMBL/GenBank/DDBJ whole genome shotgun (WGS) entry which is preliminary data.</text>
</comment>
<dbReference type="Pfam" id="PF12833">
    <property type="entry name" value="HTH_18"/>
    <property type="match status" value="1"/>
</dbReference>
<dbReference type="InterPro" id="IPR003313">
    <property type="entry name" value="AraC-bd"/>
</dbReference>
<dbReference type="Pfam" id="PF02311">
    <property type="entry name" value="AraC_binding"/>
    <property type="match status" value="1"/>
</dbReference>
<dbReference type="PROSITE" id="PS01124">
    <property type="entry name" value="HTH_ARAC_FAMILY_2"/>
    <property type="match status" value="1"/>
</dbReference>
<dbReference type="InterPro" id="IPR037923">
    <property type="entry name" value="HTH-like"/>
</dbReference>
<dbReference type="Gene3D" id="1.10.10.60">
    <property type="entry name" value="Homeodomain-like"/>
    <property type="match status" value="2"/>
</dbReference>
<name>A0ABP8G9C9_9BACT</name>
<dbReference type="SUPFAM" id="SSF51215">
    <property type="entry name" value="Regulatory protein AraC"/>
    <property type="match status" value="1"/>
</dbReference>
<evidence type="ECO:0000259" key="4">
    <source>
        <dbReference type="PROSITE" id="PS01124"/>
    </source>
</evidence>
<evidence type="ECO:0000313" key="5">
    <source>
        <dbReference type="EMBL" id="GAA4319962.1"/>
    </source>
</evidence>